<reference evidence="2" key="1">
    <citation type="submission" date="2022-06" db="EMBL/GenBank/DDBJ databases">
        <authorList>
            <consortium name="SYNGENTA / RWTH Aachen University"/>
        </authorList>
    </citation>
    <scope>NUCLEOTIDE SEQUENCE</scope>
</reference>
<feature type="transmembrane region" description="Helical" evidence="1">
    <location>
        <begin position="18"/>
        <end position="37"/>
    </location>
</feature>
<sequence>MEEPKADSNHSALLLEEIANRLLLVLLLWMLLLLTCWRTPLPLRMLLPPKSSLKQSLVEVLVTDRLRSEADESEPWFLQRISAAAGRPTLVETRP</sequence>
<name>A0AAV0AHJ5_PHAPC</name>
<evidence type="ECO:0000313" key="3">
    <source>
        <dbReference type="Proteomes" id="UP001153365"/>
    </source>
</evidence>
<comment type="caution">
    <text evidence="2">The sequence shown here is derived from an EMBL/GenBank/DDBJ whole genome shotgun (WGS) entry which is preliminary data.</text>
</comment>
<evidence type="ECO:0000256" key="1">
    <source>
        <dbReference type="SAM" id="Phobius"/>
    </source>
</evidence>
<keyword evidence="1" id="KW-1133">Transmembrane helix</keyword>
<gene>
    <name evidence="2" type="ORF">PPACK8108_LOCUS1441</name>
</gene>
<proteinExistence type="predicted"/>
<protein>
    <submittedName>
        <fullName evidence="2">Uncharacterized protein</fullName>
    </submittedName>
</protein>
<keyword evidence="3" id="KW-1185">Reference proteome</keyword>
<evidence type="ECO:0000313" key="2">
    <source>
        <dbReference type="EMBL" id="CAH7667065.1"/>
    </source>
</evidence>
<organism evidence="2 3">
    <name type="scientific">Phakopsora pachyrhizi</name>
    <name type="common">Asian soybean rust disease fungus</name>
    <dbReference type="NCBI Taxonomy" id="170000"/>
    <lineage>
        <taxon>Eukaryota</taxon>
        <taxon>Fungi</taxon>
        <taxon>Dikarya</taxon>
        <taxon>Basidiomycota</taxon>
        <taxon>Pucciniomycotina</taxon>
        <taxon>Pucciniomycetes</taxon>
        <taxon>Pucciniales</taxon>
        <taxon>Phakopsoraceae</taxon>
        <taxon>Phakopsora</taxon>
    </lineage>
</organism>
<keyword evidence="1" id="KW-0812">Transmembrane</keyword>
<accession>A0AAV0AHJ5</accession>
<dbReference type="AlphaFoldDB" id="A0AAV0AHJ5"/>
<dbReference type="EMBL" id="CALTRL010000201">
    <property type="protein sequence ID" value="CAH7667065.1"/>
    <property type="molecule type" value="Genomic_DNA"/>
</dbReference>
<keyword evidence="1" id="KW-0472">Membrane</keyword>
<dbReference type="Proteomes" id="UP001153365">
    <property type="component" value="Unassembled WGS sequence"/>
</dbReference>